<evidence type="ECO:0000256" key="3">
    <source>
        <dbReference type="ARBA" id="ARBA00022833"/>
    </source>
</evidence>
<dbReference type="Gene3D" id="3.40.1050.10">
    <property type="entry name" value="Carbonic anhydrase"/>
    <property type="match status" value="1"/>
</dbReference>
<dbReference type="PROSITE" id="PS00705">
    <property type="entry name" value="PROK_CO2_ANHYDRASE_2"/>
    <property type="match status" value="1"/>
</dbReference>
<keyword evidence="10" id="KW-1185">Reference proteome</keyword>
<dbReference type="EMBL" id="CP009247">
    <property type="protein sequence ID" value="APT89551.1"/>
    <property type="molecule type" value="Genomic_DNA"/>
</dbReference>
<evidence type="ECO:0000256" key="1">
    <source>
        <dbReference type="ARBA" id="ARBA00006217"/>
    </source>
</evidence>
<feature type="binding site" evidence="7">
    <location>
        <position position="53"/>
    </location>
    <ligand>
        <name>Zn(2+)</name>
        <dbReference type="ChEBI" id="CHEBI:29105"/>
    </ligand>
</feature>
<dbReference type="Pfam" id="PF00484">
    <property type="entry name" value="Pro_CA"/>
    <property type="match status" value="1"/>
</dbReference>
<comment type="similarity">
    <text evidence="1 8">Belongs to the beta-class carbonic anhydrase family.</text>
</comment>
<sequence length="206" mass="22183">MTKTPHEPQAVWETLKRGNARFRDHISEHPHADTERRYALRSGQAPRAVVLACSDSRVPVELVFDCGLGDLFVVRTAGEILDSAVLGSIEFAVRGLGVDLLVVLGHESCGAVAAARGAVEEGEVPGGWQRTLVEKVAPALMTSRAQGRTDPADYERAHVSAVVDQLHHRVEGLDELIAENRLGVVGLRYLLSDSGLEVVEAHGVEA</sequence>
<dbReference type="SUPFAM" id="SSF53056">
    <property type="entry name" value="beta-carbonic anhydrase, cab"/>
    <property type="match status" value="1"/>
</dbReference>
<dbReference type="InterPro" id="IPR015892">
    <property type="entry name" value="Carbonic_anhydrase_CS"/>
</dbReference>
<reference evidence="9 10" key="1">
    <citation type="submission" date="2014-08" db="EMBL/GenBank/DDBJ databases">
        <title>Complete genome sequence of Corynebacterium frankenforstense ST18(T) (=DSM 45800(T)), isolated from raw cow milk.</title>
        <authorList>
            <person name="Ruckert C."/>
            <person name="Albersmeier A."/>
            <person name="Winkler A."/>
            <person name="Lipski A."/>
            <person name="Kalinowski J."/>
        </authorList>
    </citation>
    <scope>NUCLEOTIDE SEQUENCE [LARGE SCALE GENOMIC DNA]</scope>
    <source>
        <strain evidence="9 10">ST18</strain>
    </source>
</reference>
<comment type="catalytic activity">
    <reaction evidence="6 8">
        <text>hydrogencarbonate + H(+) = CO2 + H2O</text>
        <dbReference type="Rhea" id="RHEA:10748"/>
        <dbReference type="ChEBI" id="CHEBI:15377"/>
        <dbReference type="ChEBI" id="CHEBI:15378"/>
        <dbReference type="ChEBI" id="CHEBI:16526"/>
        <dbReference type="ChEBI" id="CHEBI:17544"/>
        <dbReference type="EC" id="4.2.1.1"/>
    </reaction>
</comment>
<dbReference type="SMART" id="SM00947">
    <property type="entry name" value="Pro_CA"/>
    <property type="match status" value="1"/>
</dbReference>
<accession>A0A1L7CUR7</accession>
<dbReference type="GO" id="GO:0015976">
    <property type="term" value="P:carbon utilization"/>
    <property type="evidence" value="ECO:0007669"/>
    <property type="project" value="InterPro"/>
</dbReference>
<dbReference type="InterPro" id="IPR036874">
    <property type="entry name" value="Carbonic_anhydrase_sf"/>
</dbReference>
<evidence type="ECO:0000313" key="9">
    <source>
        <dbReference type="EMBL" id="APT89551.1"/>
    </source>
</evidence>
<evidence type="ECO:0000256" key="5">
    <source>
        <dbReference type="ARBA" id="ARBA00024993"/>
    </source>
</evidence>
<dbReference type="GO" id="GO:0004089">
    <property type="term" value="F:carbonate dehydratase activity"/>
    <property type="evidence" value="ECO:0007669"/>
    <property type="project" value="UniProtKB-UniRule"/>
</dbReference>
<dbReference type="STRING" id="1437875.CFRA_10250"/>
<evidence type="ECO:0000313" key="10">
    <source>
        <dbReference type="Proteomes" id="UP000185434"/>
    </source>
</evidence>
<keyword evidence="4 8" id="KW-0456">Lyase</keyword>
<proteinExistence type="inferred from homology"/>
<comment type="function">
    <text evidence="8">Reversible hydration of carbon dioxide.</text>
</comment>
<dbReference type="OrthoDB" id="9797527at2"/>
<feature type="binding site" evidence="7">
    <location>
        <position position="106"/>
    </location>
    <ligand>
        <name>Zn(2+)</name>
        <dbReference type="ChEBI" id="CHEBI:29105"/>
    </ligand>
</feature>
<dbReference type="EC" id="4.2.1.1" evidence="2 8"/>
<evidence type="ECO:0000256" key="8">
    <source>
        <dbReference type="RuleBase" id="RU003956"/>
    </source>
</evidence>
<dbReference type="PANTHER" id="PTHR11002">
    <property type="entry name" value="CARBONIC ANHYDRASE"/>
    <property type="match status" value="1"/>
</dbReference>
<dbReference type="Proteomes" id="UP000185434">
    <property type="component" value="Chromosome"/>
</dbReference>
<feature type="binding site" evidence="7">
    <location>
        <position position="109"/>
    </location>
    <ligand>
        <name>Zn(2+)</name>
        <dbReference type="ChEBI" id="CHEBI:29105"/>
    </ligand>
</feature>
<gene>
    <name evidence="9" type="ORF">CFRA_10250</name>
</gene>
<evidence type="ECO:0000256" key="6">
    <source>
        <dbReference type="ARBA" id="ARBA00048348"/>
    </source>
</evidence>
<comment type="cofactor">
    <cofactor evidence="7">
        <name>Zn(2+)</name>
        <dbReference type="ChEBI" id="CHEBI:29105"/>
    </cofactor>
    <text evidence="7">Binds 1 zinc ion per subunit.</text>
</comment>
<comment type="function">
    <text evidence="5">Catalyzes the reversible hydration of carbon dioxide to form bicarbonate.</text>
</comment>
<dbReference type="KEGG" id="cfk:CFRA_10250"/>
<evidence type="ECO:0000256" key="4">
    <source>
        <dbReference type="ARBA" id="ARBA00023239"/>
    </source>
</evidence>
<name>A0A1L7CUR7_9CORY</name>
<evidence type="ECO:0000256" key="7">
    <source>
        <dbReference type="PIRSR" id="PIRSR601765-1"/>
    </source>
</evidence>
<protein>
    <recommendedName>
        <fullName evidence="2 8">Carbonic anhydrase</fullName>
        <ecNumber evidence="2 8">4.2.1.1</ecNumber>
    </recommendedName>
    <alternativeName>
        <fullName evidence="8">Carbonate dehydratase</fullName>
    </alternativeName>
</protein>
<dbReference type="AlphaFoldDB" id="A0A1L7CUR7"/>
<dbReference type="PANTHER" id="PTHR11002:SF79">
    <property type="entry name" value="CARBONIC ANHYDRASE 2"/>
    <property type="match status" value="1"/>
</dbReference>
<organism evidence="9 10">
    <name type="scientific">Corynebacterium frankenforstense DSM 45800</name>
    <dbReference type="NCBI Taxonomy" id="1437875"/>
    <lineage>
        <taxon>Bacteria</taxon>
        <taxon>Bacillati</taxon>
        <taxon>Actinomycetota</taxon>
        <taxon>Actinomycetes</taxon>
        <taxon>Mycobacteriales</taxon>
        <taxon>Corynebacteriaceae</taxon>
        <taxon>Corynebacterium</taxon>
    </lineage>
</organism>
<dbReference type="GO" id="GO:0008270">
    <property type="term" value="F:zinc ion binding"/>
    <property type="evidence" value="ECO:0007669"/>
    <property type="project" value="UniProtKB-UniRule"/>
</dbReference>
<dbReference type="InterPro" id="IPR001765">
    <property type="entry name" value="Carbonic_anhydrase"/>
</dbReference>
<feature type="binding site" evidence="7">
    <location>
        <position position="55"/>
    </location>
    <ligand>
        <name>Zn(2+)</name>
        <dbReference type="ChEBI" id="CHEBI:29105"/>
    </ligand>
</feature>
<evidence type="ECO:0000256" key="2">
    <source>
        <dbReference type="ARBA" id="ARBA00012925"/>
    </source>
</evidence>
<keyword evidence="3 7" id="KW-0862">Zinc</keyword>
<keyword evidence="7" id="KW-0479">Metal-binding</keyword>